<feature type="signal peptide" evidence="3">
    <location>
        <begin position="1"/>
        <end position="28"/>
    </location>
</feature>
<dbReference type="EMBL" id="CP000472">
    <property type="protein sequence ID" value="ACJ31327.1"/>
    <property type="molecule type" value="Genomic_DNA"/>
</dbReference>
<reference evidence="4 5" key="1">
    <citation type="journal article" date="2008" name="PLoS ONE">
        <title>Environmental adaptation: genomic analysis of the piezotolerant and psychrotolerant deep-sea iron reducing bacterium Shewanella piezotolerans WP3.</title>
        <authorList>
            <person name="Wang F."/>
            <person name="Wang J."/>
            <person name="Jian H."/>
            <person name="Zhang B."/>
            <person name="Li S."/>
            <person name="Wang F."/>
            <person name="Zeng X."/>
            <person name="Gao L."/>
            <person name="Bartlett D.H."/>
            <person name="Yu J."/>
            <person name="Hu S."/>
            <person name="Xiao X."/>
        </authorList>
    </citation>
    <scope>NUCLEOTIDE SEQUENCE [LARGE SCALE GENOMIC DNA]</scope>
    <source>
        <strain evidence="5">WP3 / JCM 13877</strain>
    </source>
</reference>
<dbReference type="eggNOG" id="COG2819">
    <property type="taxonomic scope" value="Bacteria"/>
</dbReference>
<dbReference type="HOGENOM" id="CLU_039834_0_2_6"/>
<keyword evidence="3" id="KW-0732">Signal</keyword>
<dbReference type="RefSeq" id="WP_020914657.1">
    <property type="nucleotide sequence ID" value="NC_011566.1"/>
</dbReference>
<dbReference type="Gene3D" id="3.40.50.1820">
    <property type="entry name" value="alpha/beta hydrolase"/>
    <property type="match status" value="1"/>
</dbReference>
<feature type="chain" id="PRO_5002870388" evidence="3">
    <location>
        <begin position="29"/>
        <end position="305"/>
    </location>
</feature>
<dbReference type="AlphaFoldDB" id="B8CTT3"/>
<name>B8CTT3_SHEPW</name>
<evidence type="ECO:0000313" key="5">
    <source>
        <dbReference type="Proteomes" id="UP000000753"/>
    </source>
</evidence>
<dbReference type="KEGG" id="swp:swp_4691"/>
<protein>
    <submittedName>
        <fullName evidence="4">Esterase, putative</fullName>
    </submittedName>
</protein>
<dbReference type="Pfam" id="PF00756">
    <property type="entry name" value="Esterase"/>
    <property type="match status" value="1"/>
</dbReference>
<dbReference type="PANTHER" id="PTHR40841">
    <property type="entry name" value="SIDEROPHORE TRIACETYLFUSARININE C ESTERASE"/>
    <property type="match status" value="1"/>
</dbReference>
<dbReference type="GO" id="GO:0016788">
    <property type="term" value="F:hydrolase activity, acting on ester bonds"/>
    <property type="evidence" value="ECO:0007669"/>
    <property type="project" value="TreeGrafter"/>
</dbReference>
<dbReference type="SUPFAM" id="SSF53474">
    <property type="entry name" value="alpha/beta-Hydrolases"/>
    <property type="match status" value="1"/>
</dbReference>
<dbReference type="InterPro" id="IPR052558">
    <property type="entry name" value="Siderophore_Hydrolase_D"/>
</dbReference>
<dbReference type="Proteomes" id="UP000000753">
    <property type="component" value="Chromosome"/>
</dbReference>
<proteinExistence type="inferred from homology"/>
<keyword evidence="2" id="KW-0378">Hydrolase</keyword>
<evidence type="ECO:0000256" key="3">
    <source>
        <dbReference type="SAM" id="SignalP"/>
    </source>
</evidence>
<accession>B8CTT3</accession>
<evidence type="ECO:0000313" key="4">
    <source>
        <dbReference type="EMBL" id="ACJ31327.1"/>
    </source>
</evidence>
<sequence length="305" mass="34411">MLKLLSRSGSLLALISLLMLSALTSANADDNPPFTIPRTQTVALQDSDRSYELYIKLPKGYSAERNKAKRYPVIYITDAMYAFQIVSGATRFPMNSNKMQQAILVGISWQHGLRSDKSRVRDFTPSIDNSWKKQTGGADRHIAFLQQEILPYMQQHFRTEPKQRTFVGNSLGGLLGGYILLKKPELFRNYVLGSPSFWWHKQMIFELMKQQKKTLSNIKANVFIGIGSLEHNRDGGFSNFDMVANAQQFKAALDSINSQKNTTKGINSKLQVIDEASHETAFPTSAIQGLYWLFNFSNGVSEKVI</sequence>
<gene>
    <name evidence="4" type="ordered locus">swp_4691</name>
</gene>
<evidence type="ECO:0000256" key="1">
    <source>
        <dbReference type="ARBA" id="ARBA00005622"/>
    </source>
</evidence>
<organism evidence="4 5">
    <name type="scientific">Shewanella piezotolerans (strain WP3 / JCM 13877)</name>
    <dbReference type="NCBI Taxonomy" id="225849"/>
    <lineage>
        <taxon>Bacteria</taxon>
        <taxon>Pseudomonadati</taxon>
        <taxon>Pseudomonadota</taxon>
        <taxon>Gammaproteobacteria</taxon>
        <taxon>Alteromonadales</taxon>
        <taxon>Shewanellaceae</taxon>
        <taxon>Shewanella</taxon>
    </lineage>
</organism>
<dbReference type="STRING" id="225849.swp_4691"/>
<dbReference type="PANTHER" id="PTHR40841:SF2">
    <property type="entry name" value="SIDEROPHORE-DEGRADING ESTERASE (EUROFUNG)"/>
    <property type="match status" value="1"/>
</dbReference>
<evidence type="ECO:0000256" key="2">
    <source>
        <dbReference type="ARBA" id="ARBA00022801"/>
    </source>
</evidence>
<dbReference type="InterPro" id="IPR000801">
    <property type="entry name" value="Esterase-like"/>
</dbReference>
<comment type="similarity">
    <text evidence="1">Belongs to the esterase D family.</text>
</comment>
<dbReference type="ESTHER" id="shepw-b8ctt3">
    <property type="family name" value="A85-IroE-IroD-Fes-Yiel"/>
</dbReference>
<dbReference type="InterPro" id="IPR029058">
    <property type="entry name" value="AB_hydrolase_fold"/>
</dbReference>
<keyword evidence="5" id="KW-1185">Reference proteome</keyword>